<evidence type="ECO:0000256" key="1">
    <source>
        <dbReference type="ARBA" id="ARBA00000693"/>
    </source>
</evidence>
<comment type="function">
    <text evidence="8">Catalyzes the conversion of 7,8-dihydroneopterin to 6-hydroxymethyl-7,8-dihydropterin.</text>
</comment>
<evidence type="ECO:0000256" key="4">
    <source>
        <dbReference type="ARBA" id="ARBA00005708"/>
    </source>
</evidence>
<dbReference type="Gene3D" id="3.30.1130.10">
    <property type="match status" value="1"/>
</dbReference>
<dbReference type="SMART" id="SM00905">
    <property type="entry name" value="FolB"/>
    <property type="match status" value="1"/>
</dbReference>
<dbReference type="CDD" id="cd00534">
    <property type="entry name" value="DHNA_DHNTPE"/>
    <property type="match status" value="1"/>
</dbReference>
<evidence type="ECO:0000256" key="6">
    <source>
        <dbReference type="ARBA" id="ARBA00023235"/>
    </source>
</evidence>
<dbReference type="NCBIfam" id="TIGR00525">
    <property type="entry name" value="folB"/>
    <property type="match status" value="1"/>
</dbReference>
<evidence type="ECO:0000256" key="3">
    <source>
        <dbReference type="ARBA" id="ARBA00005013"/>
    </source>
</evidence>
<protein>
    <recommendedName>
        <fullName evidence="8">7,8-dihydroneopterin aldolase</fullName>
        <ecNumber evidence="8">4.1.2.25</ecNumber>
    </recommendedName>
</protein>
<evidence type="ECO:0000256" key="7">
    <source>
        <dbReference type="ARBA" id="ARBA00023239"/>
    </source>
</evidence>
<dbReference type="PANTHER" id="PTHR42844:SF1">
    <property type="entry name" value="DIHYDRONEOPTERIN ALDOLASE 1-RELATED"/>
    <property type="match status" value="1"/>
</dbReference>
<evidence type="ECO:0000313" key="11">
    <source>
        <dbReference type="Proteomes" id="UP000002587"/>
    </source>
</evidence>
<evidence type="ECO:0000256" key="2">
    <source>
        <dbReference type="ARBA" id="ARBA00001353"/>
    </source>
</evidence>
<comment type="similarity">
    <text evidence="4 8">Belongs to the DHNA family.</text>
</comment>
<feature type="domain" description="Dihydroneopterin aldolase/epimerase" evidence="9">
    <location>
        <begin position="4"/>
        <end position="114"/>
    </location>
</feature>
<dbReference type="GO" id="GO:0046654">
    <property type="term" value="P:tetrahydrofolate biosynthetic process"/>
    <property type="evidence" value="ECO:0007669"/>
    <property type="project" value="UniProtKB-UniRule"/>
</dbReference>
<dbReference type="GO" id="GO:0004150">
    <property type="term" value="F:dihydroneopterin aldolase activity"/>
    <property type="evidence" value="ECO:0007669"/>
    <property type="project" value="UniProtKB-UniRule"/>
</dbReference>
<keyword evidence="7 8" id="KW-0456">Lyase</keyword>
<dbReference type="AlphaFoldDB" id="A1AXK9"/>
<comment type="catalytic activity">
    <reaction evidence="1">
        <text>7,8-dihydroneopterin = 7,8-dihydromonapterin</text>
        <dbReference type="Rhea" id="RHEA:45328"/>
        <dbReference type="ChEBI" id="CHEBI:17001"/>
        <dbReference type="ChEBI" id="CHEBI:71175"/>
        <dbReference type="EC" id="5.1.99.8"/>
    </reaction>
</comment>
<accession>A1AXK9</accession>
<gene>
    <name evidence="10" type="ordered locus">Rmag_0957</name>
</gene>
<dbReference type="KEGG" id="rma:Rmag_0957"/>
<dbReference type="RefSeq" id="WP_011738291.1">
    <property type="nucleotide sequence ID" value="NC_008610.1"/>
</dbReference>
<evidence type="ECO:0000259" key="9">
    <source>
        <dbReference type="SMART" id="SM00905"/>
    </source>
</evidence>
<dbReference type="Proteomes" id="UP000002587">
    <property type="component" value="Chromosome"/>
</dbReference>
<proteinExistence type="inferred from homology"/>
<dbReference type="InterPro" id="IPR006156">
    <property type="entry name" value="Dihydroneopterin_aldolase"/>
</dbReference>
<name>A1AXK9_RUTMC</name>
<keyword evidence="6" id="KW-0413">Isomerase</keyword>
<dbReference type="Pfam" id="PF02152">
    <property type="entry name" value="FolB"/>
    <property type="match status" value="1"/>
</dbReference>
<dbReference type="GO" id="GO:0016853">
    <property type="term" value="F:isomerase activity"/>
    <property type="evidence" value="ECO:0007669"/>
    <property type="project" value="UniProtKB-KW"/>
</dbReference>
<dbReference type="OrthoDB" id="9810587at2"/>
<dbReference type="InterPro" id="IPR043133">
    <property type="entry name" value="GTP-CH-I_C/QueF"/>
</dbReference>
<reference evidence="10 11" key="1">
    <citation type="journal article" date="2007" name="Science">
        <title>The Calyptogena magnifica chemoautotrophic symbiont genome.</title>
        <authorList>
            <person name="Newton I.L.G."/>
            <person name="Woyke T."/>
            <person name="Auchtung T.A."/>
            <person name="Dilly G.F."/>
            <person name="Dutton R.J."/>
            <person name="Fisher M.C."/>
            <person name="Fontanez K.M."/>
            <person name="Lau E."/>
            <person name="Stewart F.J."/>
            <person name="Richardson P.M."/>
            <person name="Barry K.W."/>
            <person name="Saunders E."/>
            <person name="Detter J.C."/>
            <person name="Wu D."/>
            <person name="Eisen J.A."/>
            <person name="Cavanaugh C.M."/>
        </authorList>
    </citation>
    <scope>NUCLEOTIDE SEQUENCE [LARGE SCALE GENOMIC DNA]</scope>
    <source>
        <strain evidence="10 11">Cm</strain>
    </source>
</reference>
<dbReference type="EMBL" id="CP000488">
    <property type="protein sequence ID" value="ABL02666.1"/>
    <property type="molecule type" value="Genomic_DNA"/>
</dbReference>
<evidence type="ECO:0000256" key="5">
    <source>
        <dbReference type="ARBA" id="ARBA00022909"/>
    </source>
</evidence>
<evidence type="ECO:0000256" key="8">
    <source>
        <dbReference type="RuleBase" id="RU362079"/>
    </source>
</evidence>
<dbReference type="UniPathway" id="UPA00077">
    <property type="reaction ID" value="UER00154"/>
</dbReference>
<evidence type="ECO:0000313" key="10">
    <source>
        <dbReference type="EMBL" id="ABL02666.1"/>
    </source>
</evidence>
<dbReference type="SUPFAM" id="SSF55620">
    <property type="entry name" value="Tetrahydrobiopterin biosynthesis enzymes-like"/>
    <property type="match status" value="1"/>
</dbReference>
<dbReference type="FunFam" id="3.30.1130.10:FF:000002">
    <property type="entry name" value="7,8-dihydroneopterin aldolase"/>
    <property type="match status" value="1"/>
</dbReference>
<dbReference type="InterPro" id="IPR006157">
    <property type="entry name" value="FolB_dom"/>
</dbReference>
<dbReference type="STRING" id="413404.Rmag_0957"/>
<keyword evidence="11" id="KW-1185">Reference proteome</keyword>
<dbReference type="NCBIfam" id="TIGR00526">
    <property type="entry name" value="folB_dom"/>
    <property type="match status" value="1"/>
</dbReference>
<dbReference type="GO" id="GO:0046656">
    <property type="term" value="P:folic acid biosynthetic process"/>
    <property type="evidence" value="ECO:0007669"/>
    <property type="project" value="UniProtKB-UniRule"/>
</dbReference>
<organism evidence="10 11">
    <name type="scientific">Ruthia magnifica subsp. Calyptogena magnifica</name>
    <dbReference type="NCBI Taxonomy" id="413404"/>
    <lineage>
        <taxon>Bacteria</taxon>
        <taxon>Pseudomonadati</taxon>
        <taxon>Pseudomonadota</taxon>
        <taxon>Gammaproteobacteria</taxon>
        <taxon>Candidatus Pseudothioglobaceae</taxon>
        <taxon>Candidatus Ruthturnera</taxon>
    </lineage>
</organism>
<dbReference type="EC" id="4.1.2.25" evidence="8"/>
<sequence>MDIVFIQGLKIDTVIGIYDWERKIRQDIVLDIEMSANVKAASKTDHIDQALNYKAVSKYLIDFVQNSEFQLVETLAEKITQIVLKEFEVTWVKLTLNKGEVLTGAHGVGVIIERERSNG</sequence>
<comment type="catalytic activity">
    <reaction evidence="2 8">
        <text>7,8-dihydroneopterin = 6-hydroxymethyl-7,8-dihydropterin + glycolaldehyde</text>
        <dbReference type="Rhea" id="RHEA:10540"/>
        <dbReference type="ChEBI" id="CHEBI:17001"/>
        <dbReference type="ChEBI" id="CHEBI:17071"/>
        <dbReference type="ChEBI" id="CHEBI:44841"/>
        <dbReference type="EC" id="4.1.2.25"/>
    </reaction>
</comment>
<dbReference type="GO" id="GO:0005737">
    <property type="term" value="C:cytoplasm"/>
    <property type="evidence" value="ECO:0007669"/>
    <property type="project" value="TreeGrafter"/>
</dbReference>
<keyword evidence="5 8" id="KW-0289">Folate biosynthesis</keyword>
<dbReference type="PANTHER" id="PTHR42844">
    <property type="entry name" value="DIHYDRONEOPTERIN ALDOLASE 1-RELATED"/>
    <property type="match status" value="1"/>
</dbReference>
<dbReference type="eggNOG" id="COG1539">
    <property type="taxonomic scope" value="Bacteria"/>
</dbReference>
<dbReference type="HOGENOM" id="CLU_112632_0_2_6"/>
<comment type="pathway">
    <text evidence="3 8">Cofactor biosynthesis; tetrahydrofolate biosynthesis; 2-amino-4-hydroxy-6-hydroxymethyl-7,8-dihydropteridine diphosphate from 7,8-dihydroneopterin triphosphate: step 3/4.</text>
</comment>